<reference evidence="2 3" key="1">
    <citation type="journal article" date="2016" name="Mol. Biol. Evol.">
        <title>Comparative Genomics of Early-Diverging Mushroom-Forming Fungi Provides Insights into the Origins of Lignocellulose Decay Capabilities.</title>
        <authorList>
            <person name="Nagy L.G."/>
            <person name="Riley R."/>
            <person name="Tritt A."/>
            <person name="Adam C."/>
            <person name="Daum C."/>
            <person name="Floudas D."/>
            <person name="Sun H."/>
            <person name="Yadav J.S."/>
            <person name="Pangilinan J."/>
            <person name="Larsson K.H."/>
            <person name="Matsuura K."/>
            <person name="Barry K."/>
            <person name="Labutti K."/>
            <person name="Kuo R."/>
            <person name="Ohm R.A."/>
            <person name="Bhattacharya S.S."/>
            <person name="Shirouzu T."/>
            <person name="Yoshinaga Y."/>
            <person name="Martin F.M."/>
            <person name="Grigoriev I.V."/>
            <person name="Hibbett D.S."/>
        </authorList>
    </citation>
    <scope>NUCLEOTIDE SEQUENCE [LARGE SCALE GENOMIC DNA]</scope>
    <source>
        <strain evidence="2 3">L-15889</strain>
    </source>
</reference>
<feature type="region of interest" description="Disordered" evidence="1">
    <location>
        <begin position="51"/>
        <end position="132"/>
    </location>
</feature>
<feature type="compositionally biased region" description="Polar residues" evidence="1">
    <location>
        <begin position="282"/>
        <end position="295"/>
    </location>
</feature>
<sequence length="566" mass="61216">MAKGKAKRKDDKPDCKNKGKESCKGWANKGCDLCTPCCVAKESEVCRNQYHRNQRRTSRSVPHLGSSHSVSTSSAPTSDTQTGLPATASEPSSEAGPPGTSTSSVTSAMTTSAPAPSPSARPITNSPKQTLNTLWTPDNALAAFMSQQKDVSRRSEQLANEAQVLAAQDKLAKSILFYIWTSPNESATLHQVYLQSHPLFVLADIPCIINMFPPSTTRCDRFSRHHDTWVAMDMNAAVRLDTDEREVCIRACGLSNEQCLRIPGFAFQLPSSTFRTPKRARITTSPDADNANDSSAVRPLKRPRGASVVIAASGNTSESPDYLPSPLSSHPSSPTPAPTSLPSLCATQHSLTRTFPSQYYVREVTQFMEHVDKMRRCSKDLGRLLATNPLGIKCCKASFNTTRALLRRGAGGLLQRFIATGDLPGALYQEYKKSATLLPDDRTLRLPWEESQPGPRLPSPIAPASINADDSFAVAPPFLDLTMFGSLPSMDANSFVLPGPMEPVSAAVDYLIPDAPDGQVMNGEIDVTGPGTYPCVGETYQQMSSLDTIDSMSASSFDPQYLFTGD</sequence>
<accession>A0A165KGB8</accession>
<feature type="compositionally biased region" description="Low complexity" evidence="1">
    <location>
        <begin position="319"/>
        <end position="332"/>
    </location>
</feature>
<dbReference type="OrthoDB" id="10621802at2759"/>
<evidence type="ECO:0000313" key="2">
    <source>
        <dbReference type="EMBL" id="KZT63096.1"/>
    </source>
</evidence>
<feature type="compositionally biased region" description="Low complexity" evidence="1">
    <location>
        <begin position="66"/>
        <end position="80"/>
    </location>
</feature>
<feature type="region of interest" description="Disordered" evidence="1">
    <location>
        <begin position="1"/>
        <end position="32"/>
    </location>
</feature>
<feature type="region of interest" description="Disordered" evidence="1">
    <location>
        <begin position="282"/>
        <end position="342"/>
    </location>
</feature>
<name>A0A165KGB8_9APHY</name>
<evidence type="ECO:0000256" key="1">
    <source>
        <dbReference type="SAM" id="MobiDB-lite"/>
    </source>
</evidence>
<proteinExistence type="predicted"/>
<protein>
    <submittedName>
        <fullName evidence="2">Uncharacterized protein</fullName>
    </submittedName>
</protein>
<gene>
    <name evidence="2" type="ORF">DAEQUDRAFT_770926</name>
</gene>
<feature type="compositionally biased region" description="Low complexity" evidence="1">
    <location>
        <begin position="100"/>
        <end position="124"/>
    </location>
</feature>
<keyword evidence="3" id="KW-1185">Reference proteome</keyword>
<dbReference type="Proteomes" id="UP000076727">
    <property type="component" value="Unassembled WGS sequence"/>
</dbReference>
<evidence type="ECO:0000313" key="3">
    <source>
        <dbReference type="Proteomes" id="UP000076727"/>
    </source>
</evidence>
<feature type="compositionally biased region" description="Basic and acidic residues" evidence="1">
    <location>
        <begin position="8"/>
        <end position="23"/>
    </location>
</feature>
<dbReference type="EMBL" id="KV429266">
    <property type="protein sequence ID" value="KZT63096.1"/>
    <property type="molecule type" value="Genomic_DNA"/>
</dbReference>
<feature type="compositionally biased region" description="Polar residues" evidence="1">
    <location>
        <begin position="81"/>
        <end position="92"/>
    </location>
</feature>
<organism evidence="2 3">
    <name type="scientific">Daedalea quercina L-15889</name>
    <dbReference type="NCBI Taxonomy" id="1314783"/>
    <lineage>
        <taxon>Eukaryota</taxon>
        <taxon>Fungi</taxon>
        <taxon>Dikarya</taxon>
        <taxon>Basidiomycota</taxon>
        <taxon>Agaricomycotina</taxon>
        <taxon>Agaricomycetes</taxon>
        <taxon>Polyporales</taxon>
        <taxon>Fomitopsis</taxon>
    </lineage>
</organism>
<dbReference type="AlphaFoldDB" id="A0A165KGB8"/>